<dbReference type="AlphaFoldDB" id="A0A8H7R2E1"/>
<gene>
    <name evidence="2" type="ORF">INT47_004948</name>
</gene>
<dbReference type="InterPro" id="IPR017956">
    <property type="entry name" value="AT_hook_DNA-bd_motif"/>
</dbReference>
<dbReference type="EMBL" id="JAEPRD010000054">
    <property type="protein sequence ID" value="KAG2203141.1"/>
    <property type="molecule type" value="Genomic_DNA"/>
</dbReference>
<feature type="compositionally biased region" description="Basic and acidic residues" evidence="1">
    <location>
        <begin position="30"/>
        <end position="53"/>
    </location>
</feature>
<accession>A0A8H7R2E1</accession>
<evidence type="ECO:0000256" key="1">
    <source>
        <dbReference type="SAM" id="MobiDB-lite"/>
    </source>
</evidence>
<feature type="region of interest" description="Disordered" evidence="1">
    <location>
        <begin position="1"/>
        <end position="104"/>
    </location>
</feature>
<organism evidence="2 3">
    <name type="scientific">Mucor saturninus</name>
    <dbReference type="NCBI Taxonomy" id="64648"/>
    <lineage>
        <taxon>Eukaryota</taxon>
        <taxon>Fungi</taxon>
        <taxon>Fungi incertae sedis</taxon>
        <taxon>Mucoromycota</taxon>
        <taxon>Mucoromycotina</taxon>
        <taxon>Mucoromycetes</taxon>
        <taxon>Mucorales</taxon>
        <taxon>Mucorineae</taxon>
        <taxon>Mucoraceae</taxon>
        <taxon>Mucor</taxon>
    </lineage>
</organism>
<feature type="compositionally biased region" description="Basic residues" evidence="1">
    <location>
        <begin position="68"/>
        <end position="83"/>
    </location>
</feature>
<evidence type="ECO:0000313" key="2">
    <source>
        <dbReference type="EMBL" id="KAG2203141.1"/>
    </source>
</evidence>
<keyword evidence="3" id="KW-1185">Reference proteome</keyword>
<sequence>MVRPKKVSSEEKVEEPVAVVAESTSRTRSNKPETVAEDKKVKETKEDVVDKLDVSTNTDTKTEEQPTKRKRGRPASTTPKKKQKVIDPSVPKRGRGRPKKIVSA</sequence>
<protein>
    <submittedName>
        <fullName evidence="2">Uncharacterized protein</fullName>
    </submittedName>
</protein>
<dbReference type="SMART" id="SM00384">
    <property type="entry name" value="AT_hook"/>
    <property type="match status" value="2"/>
</dbReference>
<reference evidence="2" key="1">
    <citation type="submission" date="2020-12" db="EMBL/GenBank/DDBJ databases">
        <title>Metabolic potential, ecology and presence of endohyphal bacteria is reflected in genomic diversity of Mucoromycotina.</title>
        <authorList>
            <person name="Muszewska A."/>
            <person name="Okrasinska A."/>
            <person name="Steczkiewicz K."/>
            <person name="Drgas O."/>
            <person name="Orlowska M."/>
            <person name="Perlinska-Lenart U."/>
            <person name="Aleksandrzak-Piekarczyk T."/>
            <person name="Szatraj K."/>
            <person name="Zielenkiewicz U."/>
            <person name="Pilsyk S."/>
            <person name="Malc E."/>
            <person name="Mieczkowski P."/>
            <person name="Kruszewska J.S."/>
            <person name="Biernat P."/>
            <person name="Pawlowska J."/>
        </authorList>
    </citation>
    <scope>NUCLEOTIDE SEQUENCE</scope>
    <source>
        <strain evidence="2">WA0000017839</strain>
    </source>
</reference>
<dbReference type="Pfam" id="PF02178">
    <property type="entry name" value="AT_hook"/>
    <property type="match status" value="2"/>
</dbReference>
<evidence type="ECO:0000313" key="3">
    <source>
        <dbReference type="Proteomes" id="UP000603453"/>
    </source>
</evidence>
<feature type="compositionally biased region" description="Basic residues" evidence="1">
    <location>
        <begin position="92"/>
        <end position="104"/>
    </location>
</feature>
<dbReference type="GO" id="GO:0003677">
    <property type="term" value="F:DNA binding"/>
    <property type="evidence" value="ECO:0007669"/>
    <property type="project" value="InterPro"/>
</dbReference>
<name>A0A8H7R2E1_9FUNG</name>
<proteinExistence type="predicted"/>
<comment type="caution">
    <text evidence="2">The sequence shown here is derived from an EMBL/GenBank/DDBJ whole genome shotgun (WGS) entry which is preliminary data.</text>
</comment>
<dbReference type="Proteomes" id="UP000603453">
    <property type="component" value="Unassembled WGS sequence"/>
</dbReference>
<dbReference type="OrthoDB" id="2249845at2759"/>